<reference evidence="2 3" key="1">
    <citation type="submission" date="2017-06" db="EMBL/GenBank/DDBJ databases">
        <title>Comparative genomic analysis of Ambrosia Fusariam Clade fungi.</title>
        <authorList>
            <person name="Stajich J.E."/>
            <person name="Carrillo J."/>
            <person name="Kijimoto T."/>
            <person name="Eskalen A."/>
            <person name="O'Donnell K."/>
            <person name="Kasson M."/>
        </authorList>
    </citation>
    <scope>NUCLEOTIDE SEQUENCE [LARGE SCALE GENOMIC DNA]</scope>
    <source>
        <strain evidence="2 3">NRRL62579</strain>
    </source>
</reference>
<feature type="compositionally biased region" description="Polar residues" evidence="1">
    <location>
        <begin position="215"/>
        <end position="239"/>
    </location>
</feature>
<evidence type="ECO:0000256" key="1">
    <source>
        <dbReference type="SAM" id="MobiDB-lite"/>
    </source>
</evidence>
<dbReference type="AlphaFoldDB" id="A0A428SIT6"/>
<accession>A0A428SIT6</accession>
<organism evidence="2 3">
    <name type="scientific">Fusarium oligoseptatum</name>
    <dbReference type="NCBI Taxonomy" id="2604345"/>
    <lineage>
        <taxon>Eukaryota</taxon>
        <taxon>Fungi</taxon>
        <taxon>Dikarya</taxon>
        <taxon>Ascomycota</taxon>
        <taxon>Pezizomycotina</taxon>
        <taxon>Sordariomycetes</taxon>
        <taxon>Hypocreomycetidae</taxon>
        <taxon>Hypocreales</taxon>
        <taxon>Nectriaceae</taxon>
        <taxon>Fusarium</taxon>
        <taxon>Fusarium solani species complex</taxon>
    </lineage>
</organism>
<proteinExistence type="predicted"/>
<dbReference type="Proteomes" id="UP000287144">
    <property type="component" value="Unassembled WGS sequence"/>
</dbReference>
<name>A0A428SIT6_9HYPO</name>
<feature type="region of interest" description="Disordered" evidence="1">
    <location>
        <begin position="183"/>
        <end position="241"/>
    </location>
</feature>
<gene>
    <name evidence="2" type="ORF">CEP52_014857</name>
</gene>
<protein>
    <submittedName>
        <fullName evidence="2">Uncharacterized protein</fullName>
    </submittedName>
</protein>
<dbReference type="EMBL" id="NKCK01000242">
    <property type="protein sequence ID" value="RSL89666.1"/>
    <property type="molecule type" value="Genomic_DNA"/>
</dbReference>
<comment type="caution">
    <text evidence="2">The sequence shown here is derived from an EMBL/GenBank/DDBJ whole genome shotgun (WGS) entry which is preliminary data.</text>
</comment>
<keyword evidence="3" id="KW-1185">Reference proteome</keyword>
<feature type="compositionally biased region" description="Polar residues" evidence="1">
    <location>
        <begin position="190"/>
        <end position="207"/>
    </location>
</feature>
<evidence type="ECO:0000313" key="3">
    <source>
        <dbReference type="Proteomes" id="UP000287144"/>
    </source>
</evidence>
<evidence type="ECO:0000313" key="2">
    <source>
        <dbReference type="EMBL" id="RSL89666.1"/>
    </source>
</evidence>
<sequence length="333" mass="36840">MLEVPAPIDSQTEDSTIYVKGHDACPKLYHGRQQRPVRDRSVSQTLRTSPRRQRASKSVLKPIPNEVYVAYWSMSKSWFAVLIVPFEDIEKFGLSESIPACYDYNEYTGQVDWKRGYEDGGPLAVYREFPVIFFEETRDFEKGTLGWVAAKDIRDFNDNGSQASLIPNYDLVRTYIRNRHVPPADHEIQNDPQSDSTLSSAGSATELSSERGLRSRQSTAVRLSPEDQSANNETISTEKMPTAVEAMPSINLDSTAYAQHVELSGGQASQTAIATVTLPASFYLTQPTCVTGSGDSPTSYDLPPLNAGTSQTAHSLPNHGAHDKISHYLAVFV</sequence>
<feature type="region of interest" description="Disordered" evidence="1">
    <location>
        <begin position="35"/>
        <end position="57"/>
    </location>
</feature>